<feature type="transmembrane region" description="Helical" evidence="5">
    <location>
        <begin position="43"/>
        <end position="65"/>
    </location>
</feature>
<evidence type="ECO:0000256" key="4">
    <source>
        <dbReference type="ARBA" id="ARBA00023136"/>
    </source>
</evidence>
<reference evidence="6" key="1">
    <citation type="submission" date="2023-05" db="EMBL/GenBank/DDBJ databases">
        <authorList>
            <person name="Zhang X."/>
        </authorList>
    </citation>
    <scope>NUCLEOTIDE SEQUENCE</scope>
    <source>
        <strain evidence="6">YF14B1</strain>
    </source>
</reference>
<dbReference type="PIRSF" id="PIRSF006060">
    <property type="entry name" value="AA_transporter"/>
    <property type="match status" value="1"/>
</dbReference>
<accession>A0AAE3QLY1</accession>
<evidence type="ECO:0000256" key="5">
    <source>
        <dbReference type="SAM" id="Phobius"/>
    </source>
</evidence>
<dbReference type="InterPro" id="IPR050598">
    <property type="entry name" value="AminoAcid_Transporter"/>
</dbReference>
<dbReference type="EMBL" id="JASJOS010000001">
    <property type="protein sequence ID" value="MDJ1479048.1"/>
    <property type="molecule type" value="Genomic_DNA"/>
</dbReference>
<dbReference type="PANTHER" id="PTHR11785:SF512">
    <property type="entry name" value="SOBREMESA, ISOFORM B"/>
    <property type="match status" value="1"/>
</dbReference>
<organism evidence="6 7">
    <name type="scientific">Xanthocytophaga flava</name>
    <dbReference type="NCBI Taxonomy" id="3048013"/>
    <lineage>
        <taxon>Bacteria</taxon>
        <taxon>Pseudomonadati</taxon>
        <taxon>Bacteroidota</taxon>
        <taxon>Cytophagia</taxon>
        <taxon>Cytophagales</taxon>
        <taxon>Rhodocytophagaceae</taxon>
        <taxon>Xanthocytophaga</taxon>
    </lineage>
</organism>
<sequence>MSEKPQKTLTLLDSVMLIMGSMIGSGIFIVAADMTRDLQSPGLLILAWIVTGFMTFAGALSYGELAGMMPQAGGQYVYLKEAFNPLVAFMYGWTFFAVIQTGTIAAVAVAFAKFTGVFLPVISAENYIVDSAFLKISTQQVLAIFCIVLLTFSNFRSIKTGALIQNLFTFAKIGSLVAIILLGIYIAFTKSEVTQSIWDFNRADGQSLPMLALVGIFFSAMVGSLFSSDAWNNITFTAGEVKNPQRNVPLALAIGTASVSLIYIFINITYVSSLSLTEIQNAPADRVATVLMEKIVGEKGVFFIAAMVMVSTFGCINGLILAGGRVYYAMAIDKLFFKQAARLNRNGVPANALVFQGIWACALTLSGSYNSLLDYVMFATVLFYILTILGVFILRAKQPNALRPYKAWGYPVLPALYILLASGFCISALYYNYQYTLIGLGIVLVGIPIYYLIKTGFNQKQAEKIA</sequence>
<dbReference type="PANTHER" id="PTHR11785">
    <property type="entry name" value="AMINO ACID TRANSPORTER"/>
    <property type="match status" value="1"/>
</dbReference>
<feature type="transmembrane region" description="Helical" evidence="5">
    <location>
        <begin position="248"/>
        <end position="266"/>
    </location>
</feature>
<dbReference type="Proteomes" id="UP001241110">
    <property type="component" value="Unassembled WGS sequence"/>
</dbReference>
<feature type="transmembrane region" description="Helical" evidence="5">
    <location>
        <begin position="132"/>
        <end position="155"/>
    </location>
</feature>
<feature type="transmembrane region" description="Helical" evidence="5">
    <location>
        <begin position="348"/>
        <end position="369"/>
    </location>
</feature>
<dbReference type="InterPro" id="IPR002293">
    <property type="entry name" value="AA/rel_permease1"/>
</dbReference>
<feature type="transmembrane region" description="Helical" evidence="5">
    <location>
        <begin position="167"/>
        <end position="188"/>
    </location>
</feature>
<evidence type="ECO:0000256" key="2">
    <source>
        <dbReference type="ARBA" id="ARBA00022692"/>
    </source>
</evidence>
<dbReference type="Gene3D" id="1.20.1740.10">
    <property type="entry name" value="Amino acid/polyamine transporter I"/>
    <property type="match status" value="1"/>
</dbReference>
<keyword evidence="2 5" id="KW-0812">Transmembrane</keyword>
<feature type="transmembrane region" description="Helical" evidence="5">
    <location>
        <begin position="301"/>
        <end position="328"/>
    </location>
</feature>
<feature type="transmembrane region" description="Helical" evidence="5">
    <location>
        <begin position="12"/>
        <end position="31"/>
    </location>
</feature>
<dbReference type="GO" id="GO:0016020">
    <property type="term" value="C:membrane"/>
    <property type="evidence" value="ECO:0007669"/>
    <property type="project" value="UniProtKB-SubCell"/>
</dbReference>
<dbReference type="Pfam" id="PF13520">
    <property type="entry name" value="AA_permease_2"/>
    <property type="match status" value="1"/>
</dbReference>
<keyword evidence="4 5" id="KW-0472">Membrane</keyword>
<feature type="transmembrane region" description="Helical" evidence="5">
    <location>
        <begin position="408"/>
        <end position="429"/>
    </location>
</feature>
<evidence type="ECO:0000256" key="3">
    <source>
        <dbReference type="ARBA" id="ARBA00022989"/>
    </source>
</evidence>
<comment type="caution">
    <text evidence="6">The sequence shown here is derived from an EMBL/GenBank/DDBJ whole genome shotgun (WGS) entry which is preliminary data.</text>
</comment>
<feature type="transmembrane region" description="Helical" evidence="5">
    <location>
        <begin position="435"/>
        <end position="453"/>
    </location>
</feature>
<evidence type="ECO:0000313" key="7">
    <source>
        <dbReference type="Proteomes" id="UP001241110"/>
    </source>
</evidence>
<evidence type="ECO:0000313" key="6">
    <source>
        <dbReference type="EMBL" id="MDJ1479048.1"/>
    </source>
</evidence>
<dbReference type="AlphaFoldDB" id="A0AAE3QLY1"/>
<dbReference type="RefSeq" id="WP_313974916.1">
    <property type="nucleotide sequence ID" value="NZ_JASJOS010000001.1"/>
</dbReference>
<name>A0AAE3QLY1_9BACT</name>
<proteinExistence type="predicted"/>
<protein>
    <submittedName>
        <fullName evidence="6">Amino acid permease</fullName>
    </submittedName>
</protein>
<gene>
    <name evidence="6" type="ORF">QNI16_01055</name>
</gene>
<evidence type="ECO:0000256" key="1">
    <source>
        <dbReference type="ARBA" id="ARBA00004141"/>
    </source>
</evidence>
<feature type="transmembrane region" description="Helical" evidence="5">
    <location>
        <begin position="208"/>
        <end position="227"/>
    </location>
</feature>
<comment type="subcellular location">
    <subcellularLocation>
        <location evidence="1">Membrane</location>
        <topology evidence="1">Multi-pass membrane protein</topology>
    </subcellularLocation>
</comment>
<feature type="transmembrane region" description="Helical" evidence="5">
    <location>
        <begin position="375"/>
        <end position="396"/>
    </location>
</feature>
<keyword evidence="3 5" id="KW-1133">Transmembrane helix</keyword>
<dbReference type="GO" id="GO:0015179">
    <property type="term" value="F:L-amino acid transmembrane transporter activity"/>
    <property type="evidence" value="ECO:0007669"/>
    <property type="project" value="TreeGrafter"/>
</dbReference>
<feature type="transmembrane region" description="Helical" evidence="5">
    <location>
        <begin position="86"/>
        <end position="112"/>
    </location>
</feature>